<evidence type="ECO:0000256" key="1">
    <source>
        <dbReference type="ARBA" id="ARBA00010928"/>
    </source>
</evidence>
<dbReference type="InterPro" id="IPR055170">
    <property type="entry name" value="GFO_IDH_MocA-like_dom"/>
</dbReference>
<dbReference type="Pfam" id="PF22725">
    <property type="entry name" value="GFO_IDH_MocA_C3"/>
    <property type="match status" value="1"/>
</dbReference>
<evidence type="ECO:0000259" key="3">
    <source>
        <dbReference type="Pfam" id="PF01408"/>
    </source>
</evidence>
<dbReference type="InterPro" id="IPR036291">
    <property type="entry name" value="NAD(P)-bd_dom_sf"/>
</dbReference>
<dbReference type="SUPFAM" id="SSF51735">
    <property type="entry name" value="NAD(P)-binding Rossmann-fold domains"/>
    <property type="match status" value="1"/>
</dbReference>
<feature type="domain" description="Gfo/Idh/MocA-like oxidoreductase N-terminal" evidence="3">
    <location>
        <begin position="18"/>
        <end position="140"/>
    </location>
</feature>
<proteinExistence type="inferred from homology"/>
<comment type="caution">
    <text evidence="5">The sequence shown here is derived from an EMBL/GenBank/DDBJ whole genome shotgun (WGS) entry which is preliminary data.</text>
</comment>
<dbReference type="InterPro" id="IPR000683">
    <property type="entry name" value="Gfo/Idh/MocA-like_OxRdtase_N"/>
</dbReference>
<reference evidence="6" key="1">
    <citation type="journal article" date="2019" name="Int. J. Syst. Evol. Microbiol.">
        <title>The Global Catalogue of Microorganisms (GCM) 10K type strain sequencing project: providing services to taxonomists for standard genome sequencing and annotation.</title>
        <authorList>
            <consortium name="The Broad Institute Genomics Platform"/>
            <consortium name="The Broad Institute Genome Sequencing Center for Infectious Disease"/>
            <person name="Wu L."/>
            <person name="Ma J."/>
        </authorList>
    </citation>
    <scope>NUCLEOTIDE SEQUENCE [LARGE SCALE GENOMIC DNA]</scope>
    <source>
        <strain evidence="6">CCTCC AB 2013263</strain>
    </source>
</reference>
<name>A0ABV8ACF6_9DEIO</name>
<evidence type="ECO:0000259" key="4">
    <source>
        <dbReference type="Pfam" id="PF22725"/>
    </source>
</evidence>
<dbReference type="PANTHER" id="PTHR22604">
    <property type="entry name" value="OXIDOREDUCTASES"/>
    <property type="match status" value="1"/>
</dbReference>
<evidence type="ECO:0000313" key="5">
    <source>
        <dbReference type="EMBL" id="MFC3862850.1"/>
    </source>
</evidence>
<protein>
    <submittedName>
        <fullName evidence="5">Gfo/Idh/MocA family oxidoreductase</fullName>
    </submittedName>
</protein>
<gene>
    <name evidence="5" type="ORF">ACFOPQ_18970</name>
</gene>
<evidence type="ECO:0000313" key="6">
    <source>
        <dbReference type="Proteomes" id="UP001595748"/>
    </source>
</evidence>
<evidence type="ECO:0000256" key="2">
    <source>
        <dbReference type="ARBA" id="ARBA00023002"/>
    </source>
</evidence>
<dbReference type="RefSeq" id="WP_380080787.1">
    <property type="nucleotide sequence ID" value="NZ_JBHRZF010000217.1"/>
</dbReference>
<keyword evidence="6" id="KW-1185">Reference proteome</keyword>
<comment type="similarity">
    <text evidence="1">Belongs to the Gfo/Idh/MocA family.</text>
</comment>
<dbReference type="EMBL" id="JBHRZF010000217">
    <property type="protein sequence ID" value="MFC3862850.1"/>
    <property type="molecule type" value="Genomic_DNA"/>
</dbReference>
<organism evidence="5 6">
    <name type="scientific">Deinococcus antarcticus</name>
    <dbReference type="NCBI Taxonomy" id="1298767"/>
    <lineage>
        <taxon>Bacteria</taxon>
        <taxon>Thermotogati</taxon>
        <taxon>Deinococcota</taxon>
        <taxon>Deinococci</taxon>
        <taxon>Deinococcales</taxon>
        <taxon>Deinococcaceae</taxon>
        <taxon>Deinococcus</taxon>
    </lineage>
</organism>
<keyword evidence="2" id="KW-0560">Oxidoreductase</keyword>
<dbReference type="Pfam" id="PF01408">
    <property type="entry name" value="GFO_IDH_MocA"/>
    <property type="match status" value="1"/>
</dbReference>
<dbReference type="PRINTS" id="PR01775">
    <property type="entry name" value="GLFROXRDTASE"/>
</dbReference>
<dbReference type="SUPFAM" id="SSF55347">
    <property type="entry name" value="Glyceraldehyde-3-phosphate dehydrogenase-like, C-terminal domain"/>
    <property type="match status" value="1"/>
</dbReference>
<dbReference type="Gene3D" id="3.30.360.10">
    <property type="entry name" value="Dihydrodipicolinate Reductase, domain 2"/>
    <property type="match status" value="1"/>
</dbReference>
<dbReference type="Gene3D" id="3.40.50.720">
    <property type="entry name" value="NAD(P)-binding Rossmann-like Domain"/>
    <property type="match status" value="1"/>
</dbReference>
<dbReference type="InterPro" id="IPR050984">
    <property type="entry name" value="Gfo/Idh/MocA_domain"/>
</dbReference>
<dbReference type="InterPro" id="IPR008354">
    <property type="entry name" value="Glc-Fru_OxRdtase_bac"/>
</dbReference>
<dbReference type="PANTHER" id="PTHR22604:SF105">
    <property type="entry name" value="TRANS-1,2-DIHYDROBENZENE-1,2-DIOL DEHYDROGENASE"/>
    <property type="match status" value="1"/>
</dbReference>
<sequence>MPLKPNIPDPKSEARRVGFALVGIGKLTAEELIPAARTSEDAYVAALVTGEEDKGEAFARAFDLTEEDVFTYDEFEKLADREDVEAVYIVLPNSLHREYVERAAKMGKHVLCEKPLGVNADDAQAMVDACQKAGVKLMTAYRCQYTPHHWAAREAVQSGKLGDVKVLDSVHVQVEDDPTVWRLKMDYAGGGPLPDIGIYSLNILRFVLGQEPEWVFAHQHQPKGDPRFKEVEESLSFMLGFPDGVMANALTSYDAFKTTTLRVMGNKGSLLMDPAFPYQGVKLTISDEEGETSPTFAPYDQFGLEFDHFAQCIRQDREPWTPGEEGVQDHVIMDAIYESARTGQVVKLPKPRKKLDAFRGAKPRLPGKK</sequence>
<dbReference type="Proteomes" id="UP001595748">
    <property type="component" value="Unassembled WGS sequence"/>
</dbReference>
<feature type="domain" description="GFO/IDH/MocA-like oxidoreductase" evidence="4">
    <location>
        <begin position="151"/>
        <end position="270"/>
    </location>
</feature>
<accession>A0ABV8ACF6</accession>